<accession>A0A7R9KTK7</accession>
<feature type="domain" description="Protein kinase" evidence="2">
    <location>
        <begin position="97"/>
        <end position="390"/>
    </location>
</feature>
<dbReference type="GO" id="GO:0005524">
    <property type="term" value="F:ATP binding"/>
    <property type="evidence" value="ECO:0007669"/>
    <property type="project" value="InterPro"/>
</dbReference>
<gene>
    <name evidence="3" type="ORF">OSB1V03_LOCUS9251</name>
</gene>
<dbReference type="GO" id="GO:0010506">
    <property type="term" value="P:regulation of autophagy"/>
    <property type="evidence" value="ECO:0007669"/>
    <property type="project" value="InterPro"/>
</dbReference>
<feature type="region of interest" description="Disordered" evidence="1">
    <location>
        <begin position="370"/>
        <end position="390"/>
    </location>
</feature>
<feature type="region of interest" description="Disordered" evidence="1">
    <location>
        <begin position="1"/>
        <end position="29"/>
    </location>
</feature>
<dbReference type="PROSITE" id="PS50011">
    <property type="entry name" value="PROTEIN_KINASE_DOM"/>
    <property type="match status" value="1"/>
</dbReference>
<reference evidence="3" key="1">
    <citation type="submission" date="2020-11" db="EMBL/GenBank/DDBJ databases">
        <authorList>
            <person name="Tran Van P."/>
        </authorList>
    </citation>
    <scope>NUCLEOTIDE SEQUENCE</scope>
</reference>
<dbReference type="InterPro" id="IPR011009">
    <property type="entry name" value="Kinase-like_dom_sf"/>
</dbReference>
<name>A0A7R9KTK7_9ACAR</name>
<proteinExistence type="predicted"/>
<evidence type="ECO:0000313" key="3">
    <source>
        <dbReference type="EMBL" id="CAD7628832.1"/>
    </source>
</evidence>
<keyword evidence="4" id="KW-1185">Reference proteome</keyword>
<sequence length="390" mass="43614">MSDRRPGQIPDEPSGAIGGQSRTPSKSPIYRLRLGVENAPLGYEPEGAVGNTSGELNVSSGEEILAQGPYMGQEPVLRAKTIRDLQKLRKKGFEIDFDDTKHLGKGVYGTVYKGVYNDKISELSDKEGRRMDKAKSGQTFAAKYVQFLPNISPDMRLYHEIEKRIMKCLSHPNIVSIKIAINLGTRKVIRTPCGGQMVDINTFDRMFLAMECGICTLRDFGDDKRIDDRLAIEFAKQVAAGMNYMHEKGVIHGDAHKNNIMVFSGQSADQFVAKWIDFGRSVSRVHFGRWGIKIGDKEWEKIRQMDVKKLVETLKYLADIGPQNSRIPNTFDVQEIESLADELNTSTAPLVDVLQNYHFDLIPLPGGHPDVIDWDASDSDEEDSSDSDSD</sequence>
<dbReference type="Pfam" id="PF00069">
    <property type="entry name" value="Pkinase"/>
    <property type="match status" value="1"/>
</dbReference>
<dbReference type="GO" id="GO:0004674">
    <property type="term" value="F:protein serine/threonine kinase activity"/>
    <property type="evidence" value="ECO:0007669"/>
    <property type="project" value="InterPro"/>
</dbReference>
<evidence type="ECO:0000259" key="2">
    <source>
        <dbReference type="PROSITE" id="PS50011"/>
    </source>
</evidence>
<dbReference type="GO" id="GO:0005737">
    <property type="term" value="C:cytoplasm"/>
    <property type="evidence" value="ECO:0007669"/>
    <property type="project" value="TreeGrafter"/>
</dbReference>
<evidence type="ECO:0000313" key="4">
    <source>
        <dbReference type="Proteomes" id="UP000759131"/>
    </source>
</evidence>
<dbReference type="Gene3D" id="3.30.200.20">
    <property type="entry name" value="Phosphorylase Kinase, domain 1"/>
    <property type="match status" value="1"/>
</dbReference>
<dbReference type="GO" id="GO:0006914">
    <property type="term" value="P:autophagy"/>
    <property type="evidence" value="ECO:0007669"/>
    <property type="project" value="UniProtKB-ARBA"/>
</dbReference>
<dbReference type="OrthoDB" id="4062651at2759"/>
<dbReference type="Proteomes" id="UP000759131">
    <property type="component" value="Unassembled WGS sequence"/>
</dbReference>
<dbReference type="InterPro" id="IPR045269">
    <property type="entry name" value="Atg1-like"/>
</dbReference>
<organism evidence="3">
    <name type="scientific">Medioppia subpectinata</name>
    <dbReference type="NCBI Taxonomy" id="1979941"/>
    <lineage>
        <taxon>Eukaryota</taxon>
        <taxon>Metazoa</taxon>
        <taxon>Ecdysozoa</taxon>
        <taxon>Arthropoda</taxon>
        <taxon>Chelicerata</taxon>
        <taxon>Arachnida</taxon>
        <taxon>Acari</taxon>
        <taxon>Acariformes</taxon>
        <taxon>Sarcoptiformes</taxon>
        <taxon>Oribatida</taxon>
        <taxon>Brachypylina</taxon>
        <taxon>Oppioidea</taxon>
        <taxon>Oppiidae</taxon>
        <taxon>Medioppia</taxon>
    </lineage>
</organism>
<dbReference type="EMBL" id="CAJPIZ010006146">
    <property type="protein sequence ID" value="CAG2109262.1"/>
    <property type="molecule type" value="Genomic_DNA"/>
</dbReference>
<dbReference type="PANTHER" id="PTHR24348">
    <property type="entry name" value="SERINE/THREONINE-PROTEIN KINASE UNC-51-RELATED"/>
    <property type="match status" value="1"/>
</dbReference>
<dbReference type="AlphaFoldDB" id="A0A7R9KTK7"/>
<evidence type="ECO:0000256" key="1">
    <source>
        <dbReference type="SAM" id="MobiDB-lite"/>
    </source>
</evidence>
<protein>
    <recommendedName>
        <fullName evidence="2">Protein kinase domain-containing protein</fullName>
    </recommendedName>
</protein>
<dbReference type="InterPro" id="IPR000719">
    <property type="entry name" value="Prot_kinase_dom"/>
</dbReference>
<dbReference type="EMBL" id="OC860721">
    <property type="protein sequence ID" value="CAD7628832.1"/>
    <property type="molecule type" value="Genomic_DNA"/>
</dbReference>
<dbReference type="SUPFAM" id="SSF56112">
    <property type="entry name" value="Protein kinase-like (PK-like)"/>
    <property type="match status" value="1"/>
</dbReference>
<feature type="compositionally biased region" description="Acidic residues" evidence="1">
    <location>
        <begin position="372"/>
        <end position="390"/>
    </location>
</feature>
<dbReference type="Gene3D" id="1.10.510.10">
    <property type="entry name" value="Transferase(Phosphotransferase) domain 1"/>
    <property type="match status" value="1"/>
</dbReference>